<dbReference type="OrthoDB" id="9773828at2"/>
<dbReference type="EMBL" id="SJCY01000005">
    <property type="protein sequence ID" value="TDG36245.1"/>
    <property type="molecule type" value="Genomic_DNA"/>
</dbReference>
<dbReference type="RefSeq" id="WP_133262490.1">
    <property type="nucleotide sequence ID" value="NZ_SJCY01000005.1"/>
</dbReference>
<dbReference type="AlphaFoldDB" id="A0A4R5MLW0"/>
<dbReference type="CDD" id="cd19090">
    <property type="entry name" value="AKR_AKR15A-like"/>
    <property type="match status" value="1"/>
</dbReference>
<proteinExistence type="predicted"/>
<dbReference type="Proteomes" id="UP000295668">
    <property type="component" value="Unassembled WGS sequence"/>
</dbReference>
<evidence type="ECO:0000313" key="2">
    <source>
        <dbReference type="EMBL" id="TDG36245.1"/>
    </source>
</evidence>
<sequence length="313" mass="34804">MERPNYITGDYTKSVAFGNKSRLVYGTSGLGGVWGSVQEQESIEAILFALENKISVFDTAPSYSNAELYLGKALKQWNGEKPFISTKIGRLQASNAFDIKLDYSTEGMKRSLANSLELLGLSSIDLLFLHEPHLVPEDEIERIINDLKDFKSQGLVQNLGVGGNPPLSFMPYITKENFDVVSGYLRMDACNLNVFNGEIQQYKKEGIAYYAASALHFSLLGNRFEKYKTEGVDGDFIVEKDLQNAIAVKAIADDLDMSLPTLAQRYLFSINEADRIVMGARNLAQITATVKDWELGVLPKEIFEKITDLIVSA</sequence>
<dbReference type="GO" id="GO:0016491">
    <property type="term" value="F:oxidoreductase activity"/>
    <property type="evidence" value="ECO:0007669"/>
    <property type="project" value="InterPro"/>
</dbReference>
<reference evidence="2 3" key="1">
    <citation type="submission" date="2019-02" db="EMBL/GenBank/DDBJ databases">
        <title>Pedobacter sp. nov., a novel speices isolated from soil of pinguins habitat in Antarcitica.</title>
        <authorList>
            <person name="He R.-H."/>
        </authorList>
    </citation>
    <scope>NUCLEOTIDE SEQUENCE [LARGE SCALE GENOMIC DNA]</scope>
    <source>
        <strain evidence="2 3">E01020</strain>
    </source>
</reference>
<dbReference type="InterPro" id="IPR023210">
    <property type="entry name" value="NADP_OxRdtase_dom"/>
</dbReference>
<dbReference type="SUPFAM" id="SSF51430">
    <property type="entry name" value="NAD(P)-linked oxidoreductase"/>
    <property type="match status" value="1"/>
</dbReference>
<dbReference type="InterPro" id="IPR036812">
    <property type="entry name" value="NAD(P)_OxRdtase_dom_sf"/>
</dbReference>
<name>A0A4R5MLW0_9SPHI</name>
<keyword evidence="3" id="KW-1185">Reference proteome</keyword>
<evidence type="ECO:0000313" key="3">
    <source>
        <dbReference type="Proteomes" id="UP000295668"/>
    </source>
</evidence>
<dbReference type="Gene3D" id="3.20.20.100">
    <property type="entry name" value="NADP-dependent oxidoreductase domain"/>
    <property type="match status" value="1"/>
</dbReference>
<dbReference type="GO" id="GO:0005829">
    <property type="term" value="C:cytosol"/>
    <property type="evidence" value="ECO:0007669"/>
    <property type="project" value="TreeGrafter"/>
</dbReference>
<gene>
    <name evidence="2" type="ORF">EZJ43_09585</name>
</gene>
<dbReference type="PANTHER" id="PTHR42686:SF1">
    <property type="entry name" value="GH17980P-RELATED"/>
    <property type="match status" value="1"/>
</dbReference>
<dbReference type="Pfam" id="PF00248">
    <property type="entry name" value="Aldo_ket_red"/>
    <property type="match status" value="1"/>
</dbReference>
<dbReference type="PANTHER" id="PTHR42686">
    <property type="entry name" value="GH17980P-RELATED"/>
    <property type="match status" value="1"/>
</dbReference>
<feature type="domain" description="NADP-dependent oxidoreductase" evidence="1">
    <location>
        <begin position="22"/>
        <end position="309"/>
    </location>
</feature>
<evidence type="ECO:0000259" key="1">
    <source>
        <dbReference type="Pfam" id="PF00248"/>
    </source>
</evidence>
<accession>A0A4R5MLW0</accession>
<comment type="caution">
    <text evidence="2">The sequence shown here is derived from an EMBL/GenBank/DDBJ whole genome shotgun (WGS) entry which is preliminary data.</text>
</comment>
<organism evidence="2 3">
    <name type="scientific">Pedobacter changchengzhani</name>
    <dbReference type="NCBI Taxonomy" id="2529274"/>
    <lineage>
        <taxon>Bacteria</taxon>
        <taxon>Pseudomonadati</taxon>
        <taxon>Bacteroidota</taxon>
        <taxon>Sphingobacteriia</taxon>
        <taxon>Sphingobacteriales</taxon>
        <taxon>Sphingobacteriaceae</taxon>
        <taxon>Pedobacter</taxon>
    </lineage>
</organism>
<protein>
    <submittedName>
        <fullName evidence="2">Aldo/keto reductase</fullName>
    </submittedName>
</protein>
<dbReference type="InterPro" id="IPR020471">
    <property type="entry name" value="AKR"/>
</dbReference>